<keyword evidence="4" id="KW-1185">Reference proteome</keyword>
<dbReference type="GeneID" id="91472595"/>
<feature type="region of interest" description="Disordered" evidence="1">
    <location>
        <begin position="177"/>
        <end position="204"/>
    </location>
</feature>
<feature type="domain" description="Condensation" evidence="2">
    <location>
        <begin position="35"/>
        <end position="449"/>
    </location>
</feature>
<gene>
    <name evidence="3" type="ORF">Saso_47490</name>
</gene>
<reference evidence="4" key="1">
    <citation type="submission" date="2023-07" db="EMBL/GenBank/DDBJ databases">
        <title>Whole genome shotgun sequence of Streptomyces cacaoi subsp. asoensis NBRC 13813.</title>
        <authorList>
            <person name="Komaki H."/>
            <person name="Tamura T."/>
        </authorList>
    </citation>
    <scope>NUCLEOTIDE SEQUENCE [LARGE SCALE GENOMIC DNA]</scope>
    <source>
        <strain evidence="4">NBRC 13813</strain>
    </source>
</reference>
<dbReference type="Gene3D" id="3.30.559.10">
    <property type="entry name" value="Chloramphenicol acetyltransferase-like domain"/>
    <property type="match status" value="1"/>
</dbReference>
<name>A0ABQ3S4P0_9ACTN</name>
<dbReference type="PANTHER" id="PTHR45527">
    <property type="entry name" value="NONRIBOSOMAL PEPTIDE SYNTHETASE"/>
    <property type="match status" value="1"/>
</dbReference>
<evidence type="ECO:0000313" key="4">
    <source>
        <dbReference type="Proteomes" id="UP000649259"/>
    </source>
</evidence>
<dbReference type="PANTHER" id="PTHR45527:SF1">
    <property type="entry name" value="FATTY ACID SYNTHASE"/>
    <property type="match status" value="1"/>
</dbReference>
<dbReference type="Pfam" id="PF00668">
    <property type="entry name" value="Condensation"/>
    <property type="match status" value="1"/>
</dbReference>
<feature type="region of interest" description="Disordered" evidence="1">
    <location>
        <begin position="575"/>
        <end position="596"/>
    </location>
</feature>
<dbReference type="InterPro" id="IPR001242">
    <property type="entry name" value="Condensation_dom"/>
</dbReference>
<sequence length="596" mass="64648">MDHPVTEPVHVEFDAATSGAADLTWSQDQVCRWMENSAPYTDHMNLDALIVCEAGTRPTLDDVLGALRVVIERHESLRTRLNVREDGSYRQFVCASGRVPVRVHHRAAPEAVGAVLEELRRLPFTVFEWPLRIAVITVSGVVSAVALCLSHVATDGWGVQVIAGDLRELLTAAPEERASLSARPPRPLLQPREHAAAQRRAGGRSEARADAFWTAQLSRFPNDRFPLTLRTPGSPRFPKTTMRSRSAARALAQAAARHGTTANAVLTGALAVLVSAISGLEDATFRLFCANRTSPASRNSVGTFFQIIPVALTVADLPFRDIAHAAWQASLRAYRVGERDPRRLDLLTESVASARGVDLDLECFLNIHGYGDPGQDRGPTAQDTADEPTVFQDDGGFEEWEPGKFYVDVWRVSGCLEVTLSADTALFSRDRLTAFLACLEEILLRAARDDAPRPQDLVRDAQALAGLDRRAGLELVDGCWIDPAEVRTLLTRALSPRAALVFVEPGGTGSPRLTAYLVPRGPQRPPGPPEMHRLVLAALPGHRFVMAPHRYVVCGAGPSLPATVEEWRGCEVLVEGPGRETPDARSTDATGAGTGA</sequence>
<dbReference type="Proteomes" id="UP000649259">
    <property type="component" value="Unassembled WGS sequence"/>
</dbReference>
<dbReference type="SUPFAM" id="SSF52777">
    <property type="entry name" value="CoA-dependent acyltransferases"/>
    <property type="match status" value="2"/>
</dbReference>
<feature type="compositionally biased region" description="Basic and acidic residues" evidence="1">
    <location>
        <begin position="577"/>
        <end position="586"/>
    </location>
</feature>
<comment type="caution">
    <text evidence="3">The sequence shown here is derived from an EMBL/GenBank/DDBJ whole genome shotgun (WGS) entry which is preliminary data.</text>
</comment>
<dbReference type="EMBL" id="BNEB01000005">
    <property type="protein sequence ID" value="GHI63099.1"/>
    <property type="molecule type" value="Genomic_DNA"/>
</dbReference>
<dbReference type="InterPro" id="IPR045851">
    <property type="entry name" value="AMP-bd_C_sf"/>
</dbReference>
<dbReference type="RefSeq" id="WP_189921989.1">
    <property type="nucleotide sequence ID" value="NZ_BMSI01000005.1"/>
</dbReference>
<dbReference type="InterPro" id="IPR023213">
    <property type="entry name" value="CAT-like_dom_sf"/>
</dbReference>
<dbReference type="SUPFAM" id="SSF56801">
    <property type="entry name" value="Acetyl-CoA synthetase-like"/>
    <property type="match status" value="1"/>
</dbReference>
<organism evidence="3 4">
    <name type="scientific">Streptomyces asoensis</name>
    <dbReference type="NCBI Taxonomy" id="249586"/>
    <lineage>
        <taxon>Bacteria</taxon>
        <taxon>Bacillati</taxon>
        <taxon>Actinomycetota</taxon>
        <taxon>Actinomycetes</taxon>
        <taxon>Kitasatosporales</taxon>
        <taxon>Streptomycetaceae</taxon>
        <taxon>Streptomyces</taxon>
    </lineage>
</organism>
<evidence type="ECO:0000313" key="3">
    <source>
        <dbReference type="EMBL" id="GHI63099.1"/>
    </source>
</evidence>
<evidence type="ECO:0000256" key="1">
    <source>
        <dbReference type="SAM" id="MobiDB-lite"/>
    </source>
</evidence>
<evidence type="ECO:0000259" key="2">
    <source>
        <dbReference type="Pfam" id="PF00668"/>
    </source>
</evidence>
<accession>A0ABQ3S4P0</accession>
<proteinExistence type="predicted"/>
<protein>
    <recommendedName>
        <fullName evidence="2">Condensation domain-containing protein</fullName>
    </recommendedName>
</protein>
<dbReference type="Gene3D" id="3.30.559.30">
    <property type="entry name" value="Nonribosomal peptide synthetase, condensation domain"/>
    <property type="match status" value="1"/>
</dbReference>
<dbReference type="Gene3D" id="3.30.300.30">
    <property type="match status" value="1"/>
</dbReference>